<organism evidence="2 3">
    <name type="scientific">Pseudobutyrivibrio xylanivorans DSM 14809</name>
    <dbReference type="NCBI Taxonomy" id="1123012"/>
    <lineage>
        <taxon>Bacteria</taxon>
        <taxon>Bacillati</taxon>
        <taxon>Bacillota</taxon>
        <taxon>Clostridia</taxon>
        <taxon>Lachnospirales</taxon>
        <taxon>Lachnospiraceae</taxon>
        <taxon>Pseudobutyrivibrio</taxon>
    </lineage>
</organism>
<reference evidence="2 3" key="1">
    <citation type="submission" date="2016-11" db="EMBL/GenBank/DDBJ databases">
        <authorList>
            <person name="Jaros S."/>
            <person name="Januszkiewicz K."/>
            <person name="Wedrychowicz H."/>
        </authorList>
    </citation>
    <scope>NUCLEOTIDE SEQUENCE [LARGE SCALE GENOMIC DNA]</scope>
    <source>
        <strain evidence="2 3">DSM 14809</strain>
    </source>
</reference>
<proteinExistence type="predicted"/>
<evidence type="ECO:0000313" key="3">
    <source>
        <dbReference type="Proteomes" id="UP000184185"/>
    </source>
</evidence>
<accession>A0A1M6CSV1</accession>
<gene>
    <name evidence="2" type="ORF">SAMN02745725_00810</name>
</gene>
<evidence type="ECO:0000313" key="2">
    <source>
        <dbReference type="EMBL" id="SHI64097.1"/>
    </source>
</evidence>
<dbReference type="Proteomes" id="UP000184185">
    <property type="component" value="Unassembled WGS sequence"/>
</dbReference>
<dbReference type="RefSeq" id="WP_083572381.1">
    <property type="nucleotide sequence ID" value="NZ_FQYQ01000003.1"/>
</dbReference>
<dbReference type="InterPro" id="IPR025487">
    <property type="entry name" value="DUF4379"/>
</dbReference>
<sequence length="53" mass="6047">MSRLVKGVNDLQSKYPSIAGEWSYDRNGDITPDLVSYGSKKRVWWVCPQGMVQ</sequence>
<evidence type="ECO:0000259" key="1">
    <source>
        <dbReference type="Pfam" id="PF14311"/>
    </source>
</evidence>
<dbReference type="OrthoDB" id="583824at2"/>
<feature type="domain" description="Treble clef zinc finger" evidence="1">
    <location>
        <begin position="18"/>
        <end position="50"/>
    </location>
</feature>
<dbReference type="EMBL" id="FQYQ01000003">
    <property type="protein sequence ID" value="SHI64097.1"/>
    <property type="molecule type" value="Genomic_DNA"/>
</dbReference>
<dbReference type="Pfam" id="PF14311">
    <property type="entry name" value="DUF4379"/>
    <property type="match status" value="1"/>
</dbReference>
<protein>
    <submittedName>
        <fullName evidence="2">Probable Zinc-ribbon domain-containing protein</fullName>
    </submittedName>
</protein>
<dbReference type="AlphaFoldDB" id="A0A1M6CSV1"/>
<keyword evidence="3" id="KW-1185">Reference proteome</keyword>
<name>A0A1M6CSV1_PSEXY</name>